<dbReference type="AlphaFoldDB" id="A0A1I1WLU1"/>
<keyword evidence="2" id="KW-1185">Reference proteome</keyword>
<sequence length="116" mass="12020">MRAVEEAPGRVGELDLGVPLARVAKSTGLGREQVAKAAAVVLYADTAAALIAAAGEGPGRFHHALTRAKQARQEAEGAAALLAELTAAGRTVLDEDSGRVRNRLADLEQKPVLPMT</sequence>
<dbReference type="STRING" id="1798228.SAMN05216574_101446"/>
<proteinExistence type="predicted"/>
<dbReference type="Proteomes" id="UP000198589">
    <property type="component" value="Unassembled WGS sequence"/>
</dbReference>
<gene>
    <name evidence="1" type="ORF">SAMN05216574_101446</name>
</gene>
<dbReference type="EMBL" id="FOND01000001">
    <property type="protein sequence ID" value="SFD96184.1"/>
    <property type="molecule type" value="Genomic_DNA"/>
</dbReference>
<name>A0A1I1WLU1_9ACTN</name>
<organism evidence="1 2">
    <name type="scientific">Blastococcus tunisiensis</name>
    <dbReference type="NCBI Taxonomy" id="1798228"/>
    <lineage>
        <taxon>Bacteria</taxon>
        <taxon>Bacillati</taxon>
        <taxon>Actinomycetota</taxon>
        <taxon>Actinomycetes</taxon>
        <taxon>Geodermatophilales</taxon>
        <taxon>Geodermatophilaceae</taxon>
        <taxon>Blastococcus</taxon>
    </lineage>
</organism>
<evidence type="ECO:0000313" key="2">
    <source>
        <dbReference type="Proteomes" id="UP000198589"/>
    </source>
</evidence>
<evidence type="ECO:0000313" key="1">
    <source>
        <dbReference type="EMBL" id="SFD96184.1"/>
    </source>
</evidence>
<accession>A0A1I1WLU1</accession>
<protein>
    <submittedName>
        <fullName evidence="1">Chromosome partitioning protein, ParB family</fullName>
    </submittedName>
</protein>
<reference evidence="2" key="1">
    <citation type="submission" date="2016-10" db="EMBL/GenBank/DDBJ databases">
        <authorList>
            <person name="Varghese N."/>
            <person name="Submissions S."/>
        </authorList>
    </citation>
    <scope>NUCLEOTIDE SEQUENCE [LARGE SCALE GENOMIC DNA]</scope>
    <source>
        <strain evidence="2">DSM 46838</strain>
    </source>
</reference>